<evidence type="ECO:0000313" key="2">
    <source>
        <dbReference type="Proteomes" id="UP000594261"/>
    </source>
</evidence>
<dbReference type="Gramene" id="QL08p008133:mrna">
    <property type="protein sequence ID" value="QL08p008133:mrna"/>
    <property type="gene ID" value="QL08p008133"/>
</dbReference>
<dbReference type="PANTHER" id="PTHR33116:SF78">
    <property type="entry name" value="OS12G0587133 PROTEIN"/>
    <property type="match status" value="1"/>
</dbReference>
<proteinExistence type="predicted"/>
<dbReference type="OMA" id="AHNWAND"/>
<dbReference type="Proteomes" id="UP000594261">
    <property type="component" value="Chromosome 8"/>
</dbReference>
<protein>
    <submittedName>
        <fullName evidence="1">Uncharacterized protein</fullName>
    </submittedName>
</protein>
<reference evidence="1" key="2">
    <citation type="submission" date="2021-01" db="UniProtKB">
        <authorList>
            <consortium name="EnsemblPlants"/>
        </authorList>
    </citation>
    <scope>IDENTIFICATION</scope>
</reference>
<name>A0A7N2M8M6_QUELO</name>
<evidence type="ECO:0000313" key="1">
    <source>
        <dbReference type="EnsemblPlants" id="QL08p008133:mrna"/>
    </source>
</evidence>
<reference evidence="1 2" key="1">
    <citation type="journal article" date="2016" name="G3 (Bethesda)">
        <title>First Draft Assembly and Annotation of the Genome of a California Endemic Oak Quercus lobata Nee (Fagaceae).</title>
        <authorList>
            <person name="Sork V.L."/>
            <person name="Fitz-Gibbon S.T."/>
            <person name="Puiu D."/>
            <person name="Crepeau M."/>
            <person name="Gugger P.F."/>
            <person name="Sherman R."/>
            <person name="Stevens K."/>
            <person name="Langley C.H."/>
            <person name="Pellegrini M."/>
            <person name="Salzberg S.L."/>
        </authorList>
    </citation>
    <scope>NUCLEOTIDE SEQUENCE [LARGE SCALE GENOMIC DNA]</scope>
    <source>
        <strain evidence="1 2">cv. SW786</strain>
    </source>
</reference>
<dbReference type="PANTHER" id="PTHR33116">
    <property type="entry name" value="REVERSE TRANSCRIPTASE ZINC-BINDING DOMAIN-CONTAINING PROTEIN-RELATED-RELATED"/>
    <property type="match status" value="1"/>
</dbReference>
<accession>A0A7N2M8M6</accession>
<sequence>MTLVFCDADSNHVTALHGILSRFEEMLGLNINLGKSELVPVGDVPNLHELVEILGYRESVLPLKYLGLPLGASFKDKTIWNPILEKMERRLAGWKRLYLSKGDKRMEKLQRDFLWTSMGDEHKIHLVNWSKICRPVKFGGIGIRCLRRFNSALLAKWLWRYGLENDALWRRVIGAKYGNEWSGWCTKSMSGAYSVCLWKFIRSGWGNFSKFIRYEVGDGTRVKFWDDVWCRDRPLKEAFPDLYNISRTRDASISEVMCFVNGRVSWDIQFLRLVNDQESQSLDSFMVLIYSTKVRGVGSDNLCWKPASSRGFKVSGYYHSISSSTGISFPWENGVTIKDSSSGSFFLLDCGSRQDSNYRQASEEAFCCP</sequence>
<organism evidence="1 2">
    <name type="scientific">Quercus lobata</name>
    <name type="common">Valley oak</name>
    <dbReference type="NCBI Taxonomy" id="97700"/>
    <lineage>
        <taxon>Eukaryota</taxon>
        <taxon>Viridiplantae</taxon>
        <taxon>Streptophyta</taxon>
        <taxon>Embryophyta</taxon>
        <taxon>Tracheophyta</taxon>
        <taxon>Spermatophyta</taxon>
        <taxon>Magnoliopsida</taxon>
        <taxon>eudicotyledons</taxon>
        <taxon>Gunneridae</taxon>
        <taxon>Pentapetalae</taxon>
        <taxon>rosids</taxon>
        <taxon>fabids</taxon>
        <taxon>Fagales</taxon>
        <taxon>Fagaceae</taxon>
        <taxon>Quercus</taxon>
    </lineage>
</organism>
<dbReference type="AlphaFoldDB" id="A0A7N2M8M6"/>
<dbReference type="InParanoid" id="A0A7N2M8M6"/>
<dbReference type="EMBL" id="LRBV02000008">
    <property type="status" value="NOT_ANNOTATED_CDS"/>
    <property type="molecule type" value="Genomic_DNA"/>
</dbReference>
<dbReference type="EnsemblPlants" id="QL08p008133:mrna">
    <property type="protein sequence ID" value="QL08p008133:mrna"/>
    <property type="gene ID" value="QL08p008133"/>
</dbReference>
<keyword evidence="2" id="KW-1185">Reference proteome</keyword>